<reference evidence="2 3" key="1">
    <citation type="submission" date="2017-09" db="EMBL/GenBank/DDBJ databases">
        <title>Sequencing the genomes of two abundant thermophiles in Great Basin hot springs: Thermocrinis jamiesonii and novel Chloroflexi Thermoflexus hugenholtzii.</title>
        <authorList>
            <person name="Hedlund B."/>
        </authorList>
    </citation>
    <scope>NUCLEOTIDE SEQUENCE [LARGE SCALE GENOMIC DNA]</scope>
    <source>
        <strain evidence="2 3">G233</strain>
    </source>
</reference>
<dbReference type="AlphaFoldDB" id="A0A2A9HE99"/>
<name>A0A2A9HE99_TEPT2</name>
<evidence type="ECO:0000259" key="1">
    <source>
        <dbReference type="Pfam" id="PF12867"/>
    </source>
</evidence>
<dbReference type="InterPro" id="IPR034660">
    <property type="entry name" value="DinB/YfiT-like"/>
</dbReference>
<evidence type="ECO:0000313" key="3">
    <source>
        <dbReference type="Proteomes" id="UP000223071"/>
    </source>
</evidence>
<dbReference type="InterPro" id="IPR024775">
    <property type="entry name" value="DinB-like"/>
</dbReference>
<dbReference type="EMBL" id="PDJQ01000001">
    <property type="protein sequence ID" value="PFG73420.1"/>
    <property type="molecule type" value="Genomic_DNA"/>
</dbReference>
<comment type="caution">
    <text evidence="2">The sequence shown here is derived from an EMBL/GenBank/DDBJ whole genome shotgun (WGS) entry which is preliminary data.</text>
</comment>
<proteinExistence type="predicted"/>
<evidence type="ECO:0000313" key="2">
    <source>
        <dbReference type="EMBL" id="PFG73420.1"/>
    </source>
</evidence>
<keyword evidence="3" id="KW-1185">Reference proteome</keyword>
<dbReference type="Gene3D" id="1.20.120.450">
    <property type="entry name" value="dinb family like domain"/>
    <property type="match status" value="1"/>
</dbReference>
<dbReference type="RefSeq" id="WP_098502877.1">
    <property type="nucleotide sequence ID" value="NZ_PDJQ01000001.1"/>
</dbReference>
<accession>A0A2A9HE99</accession>
<gene>
    <name evidence="2" type="ORF">A9A59_0616</name>
</gene>
<dbReference type="Proteomes" id="UP000223071">
    <property type="component" value="Unassembled WGS sequence"/>
</dbReference>
<dbReference type="SUPFAM" id="SSF109854">
    <property type="entry name" value="DinB/YfiT-like putative metalloenzymes"/>
    <property type="match status" value="1"/>
</dbReference>
<protein>
    <submittedName>
        <fullName evidence="2">Putative damage-inducible protein DinB</fullName>
    </submittedName>
</protein>
<organism evidence="2 3">
    <name type="scientific">Tepidiforma thermophila (strain KCTC 52669 / CGMCC 1.13589 / G233)</name>
    <dbReference type="NCBI Taxonomy" id="2761530"/>
    <lineage>
        <taxon>Bacteria</taxon>
        <taxon>Bacillati</taxon>
        <taxon>Chloroflexota</taxon>
        <taxon>Tepidiformia</taxon>
        <taxon>Tepidiformales</taxon>
        <taxon>Tepidiformaceae</taxon>
        <taxon>Tepidiforma</taxon>
    </lineage>
</organism>
<feature type="domain" description="DinB-like" evidence="1">
    <location>
        <begin position="14"/>
        <end position="133"/>
    </location>
</feature>
<sequence length="157" mass="17549">MITREDLVKYVVNVQARTYEAFERLRDEHLGWRPAPGEYTVAELALHIVASRRMNLEAVLSGQPRYPGHEPPPGLTADRLRALCLRTGKKTVAVLTTADLERTIGNLAGDPFPAWKRVLGGLVEHEVHHRSQLCSYLAALGVEPPPLFGLRVEELPR</sequence>
<dbReference type="Pfam" id="PF12867">
    <property type="entry name" value="DinB_2"/>
    <property type="match status" value="1"/>
</dbReference>